<sequence>MKPKTPNEFLTFNDGIIEIIREGSRERIRLHYGNRVVGIKRHYAARTAGTEISKLIHVPRVPGGISPQDDAIIDGKKYKIEQVQALDDTNPLCYVLTLKKYGIVRG</sequence>
<reference evidence="1" key="1">
    <citation type="journal article" date="2021" name="Proc. Natl. Acad. Sci. U.S.A.">
        <title>A Catalog of Tens of Thousands of Viruses from Human Metagenomes Reveals Hidden Associations with Chronic Diseases.</title>
        <authorList>
            <person name="Tisza M.J."/>
            <person name="Buck C.B."/>
        </authorList>
    </citation>
    <scope>NUCLEOTIDE SEQUENCE</scope>
    <source>
        <strain evidence="1">CtwuP1</strain>
    </source>
</reference>
<accession>A0A8S5TB46</accession>
<name>A0A8S5TB46_9CAUD</name>
<proteinExistence type="predicted"/>
<evidence type="ECO:0000313" key="1">
    <source>
        <dbReference type="EMBL" id="DAF60360.1"/>
    </source>
</evidence>
<protein>
    <submittedName>
        <fullName evidence="1">Uncharacterized protein</fullName>
    </submittedName>
</protein>
<dbReference type="EMBL" id="BK032787">
    <property type="protein sequence ID" value="DAF60360.1"/>
    <property type="molecule type" value="Genomic_DNA"/>
</dbReference>
<organism evidence="1">
    <name type="scientific">Siphoviridae sp. ctwuP1</name>
    <dbReference type="NCBI Taxonomy" id="2827972"/>
    <lineage>
        <taxon>Viruses</taxon>
        <taxon>Duplodnaviria</taxon>
        <taxon>Heunggongvirae</taxon>
        <taxon>Uroviricota</taxon>
        <taxon>Caudoviricetes</taxon>
    </lineage>
</organism>